<dbReference type="Pfam" id="PF13560">
    <property type="entry name" value="HTH_31"/>
    <property type="match status" value="1"/>
</dbReference>
<dbReference type="CDD" id="cd00093">
    <property type="entry name" value="HTH_XRE"/>
    <property type="match status" value="1"/>
</dbReference>
<dbReference type="PANTHER" id="PTHR35010">
    <property type="entry name" value="BLL4672 PROTEIN-RELATED"/>
    <property type="match status" value="1"/>
</dbReference>
<keyword evidence="4" id="KW-1185">Reference proteome</keyword>
<dbReference type="InterPro" id="IPR010982">
    <property type="entry name" value="Lambda_DNA-bd_dom_sf"/>
</dbReference>
<sequence>MYELRRFGGLLRQWRDRVTPTDFDHLVTGGSRRTPGLRREEVAELSDMSADYIKRLEQGRARPSLQVLKSLASTLSLAQAEYEHLCILTGHSITQPGRVNRRIGPATGQLLDRLDGVPVAVFDATWTLLRYNSLGAALCGDPSLSARRERNMAWRYFTSTTNCAAEPGRQDQDFEASLVADLRETSSRHPSDDELTALNHRAARGESTVH</sequence>
<dbReference type="Gene3D" id="1.10.260.40">
    <property type="entry name" value="lambda repressor-like DNA-binding domains"/>
    <property type="match status" value="1"/>
</dbReference>
<dbReference type="Proteomes" id="UP001160499">
    <property type="component" value="Unassembled WGS sequence"/>
</dbReference>
<feature type="region of interest" description="Disordered" evidence="1">
    <location>
        <begin position="184"/>
        <end position="210"/>
    </location>
</feature>
<dbReference type="PROSITE" id="PS50943">
    <property type="entry name" value="HTH_CROC1"/>
    <property type="match status" value="1"/>
</dbReference>
<reference evidence="3 4" key="1">
    <citation type="submission" date="2023-04" db="EMBL/GenBank/DDBJ databases">
        <title>Forest soil microbial communities from Buena Vista Peninsula, Colon Province, Panama.</title>
        <authorList>
            <person name="Bouskill N."/>
        </authorList>
    </citation>
    <scope>NUCLEOTIDE SEQUENCE [LARGE SCALE GENOMIC DNA]</scope>
    <source>
        <strain evidence="3 4">GGS1</strain>
    </source>
</reference>
<dbReference type="InterPro" id="IPR001387">
    <property type="entry name" value="Cro/C1-type_HTH"/>
</dbReference>
<evidence type="ECO:0000313" key="4">
    <source>
        <dbReference type="Proteomes" id="UP001160499"/>
    </source>
</evidence>
<dbReference type="PANTHER" id="PTHR35010:SF2">
    <property type="entry name" value="BLL4672 PROTEIN"/>
    <property type="match status" value="1"/>
</dbReference>
<dbReference type="Gene3D" id="3.30.450.180">
    <property type="match status" value="1"/>
</dbReference>
<protein>
    <submittedName>
        <fullName evidence="3">Transcriptional regulator with XRE-family HTH domain</fullName>
    </submittedName>
</protein>
<evidence type="ECO:0000259" key="2">
    <source>
        <dbReference type="PROSITE" id="PS50943"/>
    </source>
</evidence>
<dbReference type="Pfam" id="PF17765">
    <property type="entry name" value="MLTR_LBD"/>
    <property type="match status" value="1"/>
</dbReference>
<dbReference type="EMBL" id="JARXVH010000033">
    <property type="protein sequence ID" value="MDH6222364.1"/>
    <property type="molecule type" value="Genomic_DNA"/>
</dbReference>
<accession>A0ABT6M2M4</accession>
<gene>
    <name evidence="3" type="ORF">M2283_009715</name>
</gene>
<feature type="domain" description="HTH cro/C1-type" evidence="2">
    <location>
        <begin position="36"/>
        <end position="82"/>
    </location>
</feature>
<dbReference type="InterPro" id="IPR041413">
    <property type="entry name" value="MLTR_LBD"/>
</dbReference>
<evidence type="ECO:0000313" key="3">
    <source>
        <dbReference type="EMBL" id="MDH6222364.1"/>
    </source>
</evidence>
<organism evidence="3 4">
    <name type="scientific">Streptomyces pseudovenezuelae</name>
    <dbReference type="NCBI Taxonomy" id="67350"/>
    <lineage>
        <taxon>Bacteria</taxon>
        <taxon>Bacillati</taxon>
        <taxon>Actinomycetota</taxon>
        <taxon>Actinomycetes</taxon>
        <taxon>Kitasatosporales</taxon>
        <taxon>Streptomycetaceae</taxon>
        <taxon>Streptomyces</taxon>
        <taxon>Streptomyces aurantiacus group</taxon>
    </lineage>
</organism>
<name>A0ABT6M2M4_9ACTN</name>
<dbReference type="SUPFAM" id="SSF47413">
    <property type="entry name" value="lambda repressor-like DNA-binding domains"/>
    <property type="match status" value="1"/>
</dbReference>
<proteinExistence type="predicted"/>
<evidence type="ECO:0000256" key="1">
    <source>
        <dbReference type="SAM" id="MobiDB-lite"/>
    </source>
</evidence>
<dbReference type="RefSeq" id="WP_280883004.1">
    <property type="nucleotide sequence ID" value="NZ_JARXVH010000033.1"/>
</dbReference>
<comment type="caution">
    <text evidence="3">The sequence shown here is derived from an EMBL/GenBank/DDBJ whole genome shotgun (WGS) entry which is preliminary data.</text>
</comment>
<dbReference type="SMART" id="SM00530">
    <property type="entry name" value="HTH_XRE"/>
    <property type="match status" value="1"/>
</dbReference>